<proteinExistence type="predicted"/>
<keyword evidence="1" id="KW-0680">Restriction system</keyword>
<reference evidence="4 5" key="1">
    <citation type="submission" date="2021-03" db="EMBL/GenBank/DDBJ databases">
        <authorList>
            <person name="Kanchanasin P."/>
            <person name="Saeng-In P."/>
            <person name="Phongsopitanun W."/>
            <person name="Yuki M."/>
            <person name="Kudo T."/>
            <person name="Ohkuma M."/>
            <person name="Tanasupawat S."/>
        </authorList>
    </citation>
    <scope>NUCLEOTIDE SEQUENCE [LARGE SCALE GENOMIC DNA]</scope>
    <source>
        <strain evidence="4 5">L46</strain>
    </source>
</reference>
<dbReference type="InterPro" id="IPR044946">
    <property type="entry name" value="Restrct_endonuc_typeI_TRD_sf"/>
</dbReference>
<accession>A0ABS3QVA3</accession>
<keyword evidence="4" id="KW-0808">Transferase</keyword>
<dbReference type="PANTHER" id="PTHR42998:SF1">
    <property type="entry name" value="TYPE I RESTRICTION ENZYME HINDI METHYLASE SUBUNIT"/>
    <property type="match status" value="1"/>
</dbReference>
<dbReference type="PANTHER" id="PTHR42998">
    <property type="entry name" value="TYPE I RESTRICTION ENZYME HINDVIIP M PROTEIN-RELATED"/>
    <property type="match status" value="1"/>
</dbReference>
<keyword evidence="5" id="KW-1185">Reference proteome</keyword>
<keyword evidence="2" id="KW-0238">DNA-binding</keyword>
<dbReference type="SUPFAM" id="SSF116734">
    <property type="entry name" value="DNA methylase specificity domain"/>
    <property type="match status" value="1"/>
</dbReference>
<protein>
    <submittedName>
        <fullName evidence="4">N-6 DNA methylase</fullName>
    </submittedName>
</protein>
<dbReference type="SUPFAM" id="SSF53335">
    <property type="entry name" value="S-adenosyl-L-methionine-dependent methyltransferases"/>
    <property type="match status" value="1"/>
</dbReference>
<dbReference type="InterPro" id="IPR003356">
    <property type="entry name" value="DNA_methylase_A-5"/>
</dbReference>
<dbReference type="Pfam" id="PF02384">
    <property type="entry name" value="N6_Mtase"/>
    <property type="match status" value="1"/>
</dbReference>
<dbReference type="Proteomes" id="UP000666915">
    <property type="component" value="Unassembled WGS sequence"/>
</dbReference>
<dbReference type="GO" id="GO:0032259">
    <property type="term" value="P:methylation"/>
    <property type="evidence" value="ECO:0007669"/>
    <property type="project" value="UniProtKB-KW"/>
</dbReference>
<dbReference type="Gene3D" id="3.40.50.150">
    <property type="entry name" value="Vaccinia Virus protein VP39"/>
    <property type="match status" value="1"/>
</dbReference>
<evidence type="ECO:0000259" key="3">
    <source>
        <dbReference type="Pfam" id="PF02384"/>
    </source>
</evidence>
<dbReference type="CDD" id="cd02440">
    <property type="entry name" value="AdoMet_MTases"/>
    <property type="match status" value="1"/>
</dbReference>
<sequence length="637" mass="69198">MRRVDVREDATVTTSDIARLVRVSRAAVSNWRRRHPDFPQPIGGTPTSPVFSLAEVEAWLRDQGKLVETPPEERAWQLLRAAGDERELGAVLRQVGACQRAGIPLGGLSDRSAAKRLGVDQRSVPLLRAVDELSGAWGPARAFEFLVERYLEVRLPRMALTSPQLAALIAGLVDPDARSVLDPACGTGELLSALPAPSGGAERRLVGQERDEVLASLAGTRLALRGTPADIRTGDSLRQDAFAGLTVDAVVCDPPFNERYWGHEELTADPRWEYGLPPRMEPELAWAQHALAHLVPGGLAVLLMPPAVAGRRSGRRMRTQLLRRGALRAVVALPDGPHLWLLRRPSGDRPSGLLVVDGVDGADGAEIVRTWRDFHAGRDVDRPGTSRIVPIIDLLDEDVDLTPARHLAAGTGERTAERFVQTRDRLTALLGQMSGLVPDLGPATRDREPAVTSVAELARVGALTVHRAPARRDAAETGAGRPMLTAEDVIHDREPTGRVLDRAEEDWLLTRTGDIVVAVASRRFAARVVEREGLLLGPQLSLVRVDPEELDPYFLAGVLRSTANVRSSALSSTGSRVDVHRARVPRLPLEQQRRYGEAFRRMDRVASAARDGIALTEQMGRLLADGVAAGELDVADD</sequence>
<dbReference type="InterPro" id="IPR052916">
    <property type="entry name" value="Type-I_RE_MTase_Subunit"/>
</dbReference>
<dbReference type="PRINTS" id="PR00507">
    <property type="entry name" value="N12N6MTFRASE"/>
</dbReference>
<comment type="caution">
    <text evidence="4">The sequence shown here is derived from an EMBL/GenBank/DDBJ whole genome shotgun (WGS) entry which is preliminary data.</text>
</comment>
<dbReference type="EMBL" id="JAGEOK010000005">
    <property type="protein sequence ID" value="MBO2437750.1"/>
    <property type="molecule type" value="Genomic_DNA"/>
</dbReference>
<evidence type="ECO:0000256" key="1">
    <source>
        <dbReference type="ARBA" id="ARBA00022747"/>
    </source>
</evidence>
<dbReference type="PROSITE" id="PS00092">
    <property type="entry name" value="N6_MTASE"/>
    <property type="match status" value="1"/>
</dbReference>
<dbReference type="RefSeq" id="WP_208266068.1">
    <property type="nucleotide sequence ID" value="NZ_BAAAGM010000026.1"/>
</dbReference>
<evidence type="ECO:0000313" key="4">
    <source>
        <dbReference type="EMBL" id="MBO2437750.1"/>
    </source>
</evidence>
<evidence type="ECO:0000256" key="2">
    <source>
        <dbReference type="ARBA" id="ARBA00023125"/>
    </source>
</evidence>
<dbReference type="InterPro" id="IPR029063">
    <property type="entry name" value="SAM-dependent_MTases_sf"/>
</dbReference>
<dbReference type="GO" id="GO:0008168">
    <property type="term" value="F:methyltransferase activity"/>
    <property type="evidence" value="ECO:0007669"/>
    <property type="project" value="UniProtKB-KW"/>
</dbReference>
<gene>
    <name evidence="4" type="ORF">J4557_09490</name>
</gene>
<feature type="domain" description="DNA methylase adenine-specific" evidence="3">
    <location>
        <begin position="142"/>
        <end position="335"/>
    </location>
</feature>
<evidence type="ECO:0000313" key="5">
    <source>
        <dbReference type="Proteomes" id="UP000666915"/>
    </source>
</evidence>
<dbReference type="InterPro" id="IPR002052">
    <property type="entry name" value="DNA_methylase_N6_adenine_CS"/>
</dbReference>
<dbReference type="Gene3D" id="3.90.220.20">
    <property type="entry name" value="DNA methylase specificity domains"/>
    <property type="match status" value="2"/>
</dbReference>
<keyword evidence="4" id="KW-0489">Methyltransferase</keyword>
<organism evidence="4 5">
    <name type="scientific">Actinomadura nitritigenes</name>
    <dbReference type="NCBI Taxonomy" id="134602"/>
    <lineage>
        <taxon>Bacteria</taxon>
        <taxon>Bacillati</taxon>
        <taxon>Actinomycetota</taxon>
        <taxon>Actinomycetes</taxon>
        <taxon>Streptosporangiales</taxon>
        <taxon>Thermomonosporaceae</taxon>
        <taxon>Actinomadura</taxon>
    </lineage>
</organism>
<name>A0ABS3QVA3_9ACTN</name>